<accession>A0A133UKM1</accession>
<dbReference type="EMBL" id="LHXO01000040">
    <property type="protein sequence ID" value="KXA94765.1"/>
    <property type="molecule type" value="Genomic_DNA"/>
</dbReference>
<proteinExistence type="predicted"/>
<gene>
    <name evidence="2" type="ORF">AKJ65_03470</name>
</gene>
<dbReference type="InterPro" id="IPR003801">
    <property type="entry name" value="GTP_cyclohydrolase_FolE2/MptA"/>
</dbReference>
<organism evidence="2 3">
    <name type="scientific">candidate division MSBL1 archaeon SCGC-AAA259E19</name>
    <dbReference type="NCBI Taxonomy" id="1698264"/>
    <lineage>
        <taxon>Archaea</taxon>
        <taxon>Methanobacteriati</taxon>
        <taxon>Methanobacteriota</taxon>
        <taxon>candidate division MSBL1</taxon>
    </lineage>
</organism>
<evidence type="ECO:0000256" key="1">
    <source>
        <dbReference type="ARBA" id="ARBA00022801"/>
    </source>
</evidence>
<keyword evidence="3" id="KW-1185">Reference proteome</keyword>
<sequence length="187" mass="21020">MPEIALKVDRVGIEGVRKRIVTQSPEGKLQFDTIMNAYVDLPREQRGIHMSRNVEVFEEAIERAGSERPASLEEVLSEICSNLIKKHEYTSRAEVVGKTTYYLEGDFNSSEVYQAADVTMKIMIERDGNDERRIAVTIPGMSVCPSAQRSFHEFEETPLNKPPSHTQRANITVEARTKESVLGGVHA</sequence>
<evidence type="ECO:0000313" key="2">
    <source>
        <dbReference type="EMBL" id="KXA94765.1"/>
    </source>
</evidence>
<dbReference type="PANTHER" id="PTHR36445:SF1">
    <property type="entry name" value="GTP CYCLOHYDROLASE MPTA"/>
    <property type="match status" value="1"/>
</dbReference>
<keyword evidence="1" id="KW-0378">Hydrolase</keyword>
<comment type="caution">
    <text evidence="2">The sequence shown here is derived from an EMBL/GenBank/DDBJ whole genome shotgun (WGS) entry which is preliminary data.</text>
</comment>
<protein>
    <recommendedName>
        <fullName evidence="4">GTP cyclohydrolase</fullName>
    </recommendedName>
</protein>
<dbReference type="Pfam" id="PF02649">
    <property type="entry name" value="GCHY-1"/>
    <property type="match status" value="1"/>
</dbReference>
<name>A0A133UKM1_9EURY</name>
<evidence type="ECO:0008006" key="4">
    <source>
        <dbReference type="Google" id="ProtNLM"/>
    </source>
</evidence>
<dbReference type="GO" id="GO:0003934">
    <property type="term" value="F:GTP cyclohydrolase I activity"/>
    <property type="evidence" value="ECO:0007669"/>
    <property type="project" value="InterPro"/>
</dbReference>
<dbReference type="Gene3D" id="3.10.270.10">
    <property type="entry name" value="Urate Oxidase"/>
    <property type="match status" value="1"/>
</dbReference>
<dbReference type="Proteomes" id="UP000070284">
    <property type="component" value="Unassembled WGS sequence"/>
</dbReference>
<evidence type="ECO:0000313" key="3">
    <source>
        <dbReference type="Proteomes" id="UP000070284"/>
    </source>
</evidence>
<dbReference type="PANTHER" id="PTHR36445">
    <property type="entry name" value="GTP CYCLOHYDROLASE MPTA"/>
    <property type="match status" value="1"/>
</dbReference>
<dbReference type="AlphaFoldDB" id="A0A133UKM1"/>
<reference evidence="2 3" key="1">
    <citation type="journal article" date="2016" name="Sci. Rep.">
        <title>Metabolic traits of an uncultured archaeal lineage -MSBL1- from brine pools of the Red Sea.</title>
        <authorList>
            <person name="Mwirichia R."/>
            <person name="Alam I."/>
            <person name="Rashid M."/>
            <person name="Vinu M."/>
            <person name="Ba-Alawi W."/>
            <person name="Anthony Kamau A."/>
            <person name="Kamanda Ngugi D."/>
            <person name="Goker M."/>
            <person name="Klenk H.P."/>
            <person name="Bajic V."/>
            <person name="Stingl U."/>
        </authorList>
    </citation>
    <scope>NUCLEOTIDE SEQUENCE [LARGE SCALE GENOMIC DNA]</scope>
    <source>
        <strain evidence="2">SCGC-AAA259E19</strain>
    </source>
</reference>